<dbReference type="PANTHER" id="PTHR24055">
    <property type="entry name" value="MITOGEN-ACTIVATED PROTEIN KINASE"/>
    <property type="match status" value="1"/>
</dbReference>
<evidence type="ECO:0000313" key="5">
    <source>
        <dbReference type="Proteomes" id="UP000032180"/>
    </source>
</evidence>
<dbReference type="Pfam" id="PF00069">
    <property type="entry name" value="Pkinase"/>
    <property type="match status" value="1"/>
</dbReference>
<protein>
    <recommendedName>
        <fullName evidence="3">Protein kinase domain-containing protein</fullName>
    </recommendedName>
</protein>
<evidence type="ECO:0000256" key="1">
    <source>
        <dbReference type="ARBA" id="ARBA00022741"/>
    </source>
</evidence>
<dbReference type="STRING" id="77586.A0A0D9XHF2"/>
<dbReference type="SUPFAM" id="SSF56112">
    <property type="entry name" value="Protein kinase-like (PK-like)"/>
    <property type="match status" value="1"/>
</dbReference>
<evidence type="ECO:0000259" key="3">
    <source>
        <dbReference type="PROSITE" id="PS50011"/>
    </source>
</evidence>
<name>A0A0D9XHF2_9ORYZ</name>
<dbReference type="InterPro" id="IPR011009">
    <property type="entry name" value="Kinase-like_dom_sf"/>
</dbReference>
<dbReference type="InterPro" id="IPR000719">
    <property type="entry name" value="Prot_kinase_dom"/>
</dbReference>
<dbReference type="Gramene" id="LPERR10G00730.1">
    <property type="protein sequence ID" value="LPERR10G00730.1"/>
    <property type="gene ID" value="LPERR10G00730"/>
</dbReference>
<dbReference type="GO" id="GO:0005524">
    <property type="term" value="F:ATP binding"/>
    <property type="evidence" value="ECO:0007669"/>
    <property type="project" value="UniProtKB-KW"/>
</dbReference>
<reference evidence="5" key="2">
    <citation type="submission" date="2013-12" db="EMBL/GenBank/DDBJ databases">
        <authorList>
            <person name="Yu Y."/>
            <person name="Lee S."/>
            <person name="de Baynast K."/>
            <person name="Wissotski M."/>
            <person name="Liu L."/>
            <person name="Talag J."/>
            <person name="Goicoechea J."/>
            <person name="Angelova A."/>
            <person name="Jetty R."/>
            <person name="Kudrna D."/>
            <person name="Golser W."/>
            <person name="Rivera L."/>
            <person name="Zhang J."/>
            <person name="Wing R."/>
        </authorList>
    </citation>
    <scope>NUCLEOTIDE SEQUENCE</scope>
</reference>
<dbReference type="GO" id="GO:0004672">
    <property type="term" value="F:protein kinase activity"/>
    <property type="evidence" value="ECO:0007669"/>
    <property type="project" value="InterPro"/>
</dbReference>
<evidence type="ECO:0000313" key="4">
    <source>
        <dbReference type="EnsemblPlants" id="LPERR10G00730.1"/>
    </source>
</evidence>
<sequence>MADSEFYGPAVDMWALGCIMAEILVGWPLFDDVSSDEERIQEMSDMDHRIKSTGTCKLFDELPELSPAGREVLAGMLAFDPDERMTAAEALQHRWFTGDKPQRR</sequence>
<dbReference type="Proteomes" id="UP000032180">
    <property type="component" value="Chromosome 10"/>
</dbReference>
<dbReference type="PROSITE" id="PS50011">
    <property type="entry name" value="PROTEIN_KINASE_DOM"/>
    <property type="match status" value="1"/>
</dbReference>
<reference evidence="4" key="3">
    <citation type="submission" date="2015-04" db="UniProtKB">
        <authorList>
            <consortium name="EnsemblPlants"/>
        </authorList>
    </citation>
    <scope>IDENTIFICATION</scope>
</reference>
<organism evidence="4 5">
    <name type="scientific">Leersia perrieri</name>
    <dbReference type="NCBI Taxonomy" id="77586"/>
    <lineage>
        <taxon>Eukaryota</taxon>
        <taxon>Viridiplantae</taxon>
        <taxon>Streptophyta</taxon>
        <taxon>Embryophyta</taxon>
        <taxon>Tracheophyta</taxon>
        <taxon>Spermatophyta</taxon>
        <taxon>Magnoliopsida</taxon>
        <taxon>Liliopsida</taxon>
        <taxon>Poales</taxon>
        <taxon>Poaceae</taxon>
        <taxon>BOP clade</taxon>
        <taxon>Oryzoideae</taxon>
        <taxon>Oryzeae</taxon>
        <taxon>Oryzinae</taxon>
        <taxon>Leersia</taxon>
    </lineage>
</organism>
<keyword evidence="1" id="KW-0547">Nucleotide-binding</keyword>
<accession>A0A0D9XHF2</accession>
<dbReference type="eggNOG" id="KOG0594">
    <property type="taxonomic scope" value="Eukaryota"/>
</dbReference>
<reference evidence="4 5" key="1">
    <citation type="submission" date="2012-08" db="EMBL/GenBank/DDBJ databases">
        <title>Oryza genome evolution.</title>
        <authorList>
            <person name="Wing R.A."/>
        </authorList>
    </citation>
    <scope>NUCLEOTIDE SEQUENCE</scope>
</reference>
<dbReference type="InterPro" id="IPR050117">
    <property type="entry name" value="MAPK"/>
</dbReference>
<proteinExistence type="predicted"/>
<feature type="domain" description="Protein kinase" evidence="3">
    <location>
        <begin position="1"/>
        <end position="96"/>
    </location>
</feature>
<dbReference type="AlphaFoldDB" id="A0A0D9XHF2"/>
<dbReference type="HOGENOM" id="CLU_000288_181_7_1"/>
<dbReference type="Gene3D" id="1.10.510.10">
    <property type="entry name" value="Transferase(Phosphotransferase) domain 1"/>
    <property type="match status" value="1"/>
</dbReference>
<dbReference type="EnsemblPlants" id="LPERR10G00730.1">
    <property type="protein sequence ID" value="LPERR10G00730.1"/>
    <property type="gene ID" value="LPERR10G00730"/>
</dbReference>
<keyword evidence="2" id="KW-0067">ATP-binding</keyword>
<keyword evidence="5" id="KW-1185">Reference proteome</keyword>
<evidence type="ECO:0000256" key="2">
    <source>
        <dbReference type="ARBA" id="ARBA00022840"/>
    </source>
</evidence>